<evidence type="ECO:0000313" key="3">
    <source>
        <dbReference type="EMBL" id="TWX69375.1"/>
    </source>
</evidence>
<dbReference type="AlphaFoldDB" id="A0A5C6QKA4"/>
<reference evidence="3 5" key="1">
    <citation type="submission" date="2019-07" db="EMBL/GenBank/DDBJ databases">
        <title>Genomes of sea-ice associated Colwellia species.</title>
        <authorList>
            <person name="Bowman J.P."/>
        </authorList>
    </citation>
    <scope>NUCLEOTIDE SEQUENCE [LARGE SCALE GENOMIC DNA]</scope>
    <source>
        <strain evidence="2 4">ACAM 607</strain>
        <strain evidence="3 5">IC036</strain>
    </source>
</reference>
<accession>A0A5C6QKA4</accession>
<evidence type="ECO:0000313" key="4">
    <source>
        <dbReference type="Proteomes" id="UP000321525"/>
    </source>
</evidence>
<dbReference type="EMBL" id="VOLR01000011">
    <property type="protein sequence ID" value="TWX59648.1"/>
    <property type="molecule type" value="Genomic_DNA"/>
</dbReference>
<feature type="transmembrane region" description="Helical" evidence="1">
    <location>
        <begin position="16"/>
        <end position="39"/>
    </location>
</feature>
<keyword evidence="1" id="KW-0812">Transmembrane</keyword>
<dbReference type="Proteomes" id="UP000321917">
    <property type="component" value="Unassembled WGS sequence"/>
</dbReference>
<keyword evidence="1" id="KW-0472">Membrane</keyword>
<evidence type="ECO:0000256" key="1">
    <source>
        <dbReference type="SAM" id="Phobius"/>
    </source>
</evidence>
<evidence type="ECO:0000313" key="5">
    <source>
        <dbReference type="Proteomes" id="UP000321917"/>
    </source>
</evidence>
<dbReference type="RefSeq" id="WP_146796847.1">
    <property type="nucleotide sequence ID" value="NZ_VOLP01000002.1"/>
</dbReference>
<protein>
    <submittedName>
        <fullName evidence="3">Uncharacterized protein</fullName>
    </submittedName>
</protein>
<gene>
    <name evidence="2" type="ORF">ESZ26_09425</name>
    <name evidence="3" type="ORF">ESZ27_05425</name>
</gene>
<dbReference type="EMBL" id="VOLQ01000007">
    <property type="protein sequence ID" value="TWX69375.1"/>
    <property type="molecule type" value="Genomic_DNA"/>
</dbReference>
<name>A0A5C6QKA4_9GAMM</name>
<feature type="transmembrane region" description="Helical" evidence="1">
    <location>
        <begin position="45"/>
        <end position="67"/>
    </location>
</feature>
<sequence length="82" mass="9375">MKRILEKLGQDPQRSLVLFTRGLGLFAIGACLIFIGYYFHYFWQIAGIAFLAVGLLISAWGYSGIFANRLLNIFDRQENKDN</sequence>
<keyword evidence="4" id="KW-1185">Reference proteome</keyword>
<dbReference type="OrthoDB" id="6332833at2"/>
<dbReference type="Proteomes" id="UP000321525">
    <property type="component" value="Unassembled WGS sequence"/>
</dbReference>
<keyword evidence="1" id="KW-1133">Transmembrane helix</keyword>
<organism evidence="3 5">
    <name type="scientific">Colwellia hornerae</name>
    <dbReference type="NCBI Taxonomy" id="89402"/>
    <lineage>
        <taxon>Bacteria</taxon>
        <taxon>Pseudomonadati</taxon>
        <taxon>Pseudomonadota</taxon>
        <taxon>Gammaproteobacteria</taxon>
        <taxon>Alteromonadales</taxon>
        <taxon>Colwelliaceae</taxon>
        <taxon>Colwellia</taxon>
    </lineage>
</organism>
<comment type="caution">
    <text evidence="3">The sequence shown here is derived from an EMBL/GenBank/DDBJ whole genome shotgun (WGS) entry which is preliminary data.</text>
</comment>
<evidence type="ECO:0000313" key="2">
    <source>
        <dbReference type="EMBL" id="TWX59648.1"/>
    </source>
</evidence>
<proteinExistence type="predicted"/>